<evidence type="ECO:0000313" key="3">
    <source>
        <dbReference type="EMBL" id="AYV81892.1"/>
    </source>
</evidence>
<dbReference type="SUPFAM" id="SSF52540">
    <property type="entry name" value="P-loop containing nucleoside triphosphate hydrolases"/>
    <property type="match status" value="1"/>
</dbReference>
<accession>A0A3G5A446</accession>
<dbReference type="GO" id="GO:0003924">
    <property type="term" value="F:GTPase activity"/>
    <property type="evidence" value="ECO:0007669"/>
    <property type="project" value="InterPro"/>
</dbReference>
<dbReference type="InterPro" id="IPR001806">
    <property type="entry name" value="Small_GTPase"/>
</dbReference>
<comment type="subcellular location">
    <subcellularLocation>
        <location evidence="1">Host cell membrane</location>
        <topology evidence="1">Lipid-anchor</topology>
        <orientation evidence="1">Cytoplasmic side</orientation>
    </subcellularLocation>
</comment>
<organism evidence="3">
    <name type="scientific">Harvfovirus sp</name>
    <dbReference type="NCBI Taxonomy" id="2487768"/>
    <lineage>
        <taxon>Viruses</taxon>
        <taxon>Varidnaviria</taxon>
        <taxon>Bamfordvirae</taxon>
        <taxon>Nucleocytoviricota</taxon>
        <taxon>Megaviricetes</taxon>
        <taxon>Imitervirales</taxon>
        <taxon>Mimiviridae</taxon>
        <taxon>Klosneuvirinae</taxon>
    </lineage>
</organism>
<dbReference type="GO" id="GO:0005525">
    <property type="term" value="F:GTP binding"/>
    <property type="evidence" value="ECO:0007669"/>
    <property type="project" value="InterPro"/>
</dbReference>
<dbReference type="SMART" id="SM00174">
    <property type="entry name" value="RHO"/>
    <property type="match status" value="1"/>
</dbReference>
<dbReference type="NCBIfam" id="TIGR00231">
    <property type="entry name" value="small_GTP"/>
    <property type="match status" value="1"/>
</dbReference>
<name>A0A3G5A446_9VIRU</name>
<dbReference type="FunFam" id="3.40.50.300:FF:001447">
    <property type="entry name" value="Ras-related protein Rab-1B"/>
    <property type="match status" value="1"/>
</dbReference>
<dbReference type="Gene3D" id="3.40.50.300">
    <property type="entry name" value="P-loop containing nucleotide triphosphate hydrolases"/>
    <property type="match status" value="1"/>
</dbReference>
<reference evidence="3" key="1">
    <citation type="submission" date="2018-10" db="EMBL/GenBank/DDBJ databases">
        <title>Hidden diversity of soil giant viruses.</title>
        <authorList>
            <person name="Schulz F."/>
            <person name="Alteio L."/>
            <person name="Goudeau D."/>
            <person name="Ryan E.M."/>
            <person name="Malmstrom R.R."/>
            <person name="Blanchard J."/>
            <person name="Woyke T."/>
        </authorList>
    </citation>
    <scope>NUCLEOTIDE SEQUENCE</scope>
    <source>
        <strain evidence="3">HAV1</strain>
    </source>
</reference>
<dbReference type="PANTHER" id="PTHR47978">
    <property type="match status" value="1"/>
</dbReference>
<sequence length="205" mass="22743">MNVPMKAVKKKAALPDHRFKVALLGETHVGKTSIANVFAGKVFSTNYITTIGTDFMTATRTVNEKTIRLDIWDLAGSERFQHLIHACVRGAHGIIIVYDVNNQKSLSASVALYKKLYDGGKDCVMLVGTKNDLETKVIESELEEVKKDLDVKAYTTSAKTGENLEDIFQILIKNMILTDKDLVRDPTRIVLVPEKKENGASACCR</sequence>
<dbReference type="Pfam" id="PF00071">
    <property type="entry name" value="Ras"/>
    <property type="match status" value="1"/>
</dbReference>
<dbReference type="PROSITE" id="PS51421">
    <property type="entry name" value="RAS"/>
    <property type="match status" value="1"/>
</dbReference>
<dbReference type="SMART" id="SM00173">
    <property type="entry name" value="RAS"/>
    <property type="match status" value="1"/>
</dbReference>
<dbReference type="InterPro" id="IPR005225">
    <property type="entry name" value="Small_GTP-bd"/>
</dbReference>
<gene>
    <name evidence="3" type="ORF">Harvfovirus74_5</name>
</gene>
<dbReference type="InterPro" id="IPR027417">
    <property type="entry name" value="P-loop_NTPase"/>
</dbReference>
<dbReference type="PROSITE" id="PS51419">
    <property type="entry name" value="RAB"/>
    <property type="match status" value="1"/>
</dbReference>
<dbReference type="EMBL" id="MK072316">
    <property type="protein sequence ID" value="AYV81892.1"/>
    <property type="molecule type" value="Genomic_DNA"/>
</dbReference>
<protein>
    <submittedName>
        <fullName evidence="3">Ras-related protein Rab-35</fullName>
    </submittedName>
</protein>
<keyword evidence="2" id="KW-0547">Nucleotide-binding</keyword>
<evidence type="ECO:0000256" key="2">
    <source>
        <dbReference type="ARBA" id="ARBA00022741"/>
    </source>
</evidence>
<dbReference type="CDD" id="cd00154">
    <property type="entry name" value="Rab"/>
    <property type="match status" value="1"/>
</dbReference>
<proteinExistence type="predicted"/>
<dbReference type="PRINTS" id="PR00449">
    <property type="entry name" value="RASTRNSFRMNG"/>
</dbReference>
<evidence type="ECO:0000256" key="1">
    <source>
        <dbReference type="ARBA" id="ARBA00004112"/>
    </source>
</evidence>
<dbReference type="SMART" id="SM00175">
    <property type="entry name" value="RAB"/>
    <property type="match status" value="1"/>
</dbReference>
<dbReference type="GO" id="GO:0020002">
    <property type="term" value="C:host cell plasma membrane"/>
    <property type="evidence" value="ECO:0007669"/>
    <property type="project" value="UniProtKB-SubCell"/>
</dbReference>